<name>A0A8S9RE36_BRACR</name>
<accession>A0A8S9RE36</accession>
<feature type="compositionally biased region" description="Polar residues" evidence="1">
    <location>
        <begin position="394"/>
        <end position="414"/>
    </location>
</feature>
<protein>
    <submittedName>
        <fullName evidence="2">Uncharacterized protein</fullName>
    </submittedName>
</protein>
<proteinExistence type="predicted"/>
<dbReference type="AlphaFoldDB" id="A0A8S9RE36"/>
<sequence length="427" mass="46229">MGFFSGTGSAINRGTKPTSNNESSPVHLRVLNLANFHIGGSSHPLEYYKYCSSLLGINNFYVQALLTFYPPASSVAICTYVPSPSLSAPVEDANDVITPLSVGASCTSMRQGSCLLPGLCMFMLLEILLEAGHRGVCSNRSPSSQFLVRRTSEVGNALNERDQSYFLSFNLNGLFSGTGSAIDRGTKPTTNNESSPVHLRVLNLANFRRCLVWFYEKRIRVNLLCLGGLWKTECPFVSDIGDSSHPLEYYKYCSSLLGINNFYVQARLTFYPPASSVAICTYVSSPSLSAPVEDANDVITPLSVGASCGSSRLSGRSGRVGGRGVCSNRSPSSQFLVRRTRCMPSKTRSNKETQLLFSSDPASLEHSIRKGIRSSSIDHNNSSSLDSCPPPSTHTPVLSTDTRSPLSTEDTLPSTDIFHPTSIDTPV</sequence>
<feature type="region of interest" description="Disordered" evidence="1">
    <location>
        <begin position="374"/>
        <end position="427"/>
    </location>
</feature>
<feature type="compositionally biased region" description="Low complexity" evidence="1">
    <location>
        <begin position="374"/>
        <end position="387"/>
    </location>
</feature>
<gene>
    <name evidence="2" type="ORF">F2Q69_00058745</name>
</gene>
<dbReference type="EMBL" id="QGKX02000095">
    <property type="protein sequence ID" value="KAF3570887.1"/>
    <property type="molecule type" value="Genomic_DNA"/>
</dbReference>
<feature type="region of interest" description="Disordered" evidence="1">
    <location>
        <begin position="309"/>
        <end position="332"/>
    </location>
</feature>
<reference evidence="2" key="1">
    <citation type="submission" date="2019-12" db="EMBL/GenBank/DDBJ databases">
        <title>Genome sequencing and annotation of Brassica cretica.</title>
        <authorList>
            <person name="Studholme D.J."/>
            <person name="Sarris P."/>
        </authorList>
    </citation>
    <scope>NUCLEOTIDE SEQUENCE</scope>
    <source>
        <strain evidence="2">PFS-109/04</strain>
        <tissue evidence="2">Leaf</tissue>
    </source>
</reference>
<dbReference type="Proteomes" id="UP000712600">
    <property type="component" value="Unassembled WGS sequence"/>
</dbReference>
<organism evidence="2 3">
    <name type="scientific">Brassica cretica</name>
    <name type="common">Mustard</name>
    <dbReference type="NCBI Taxonomy" id="69181"/>
    <lineage>
        <taxon>Eukaryota</taxon>
        <taxon>Viridiplantae</taxon>
        <taxon>Streptophyta</taxon>
        <taxon>Embryophyta</taxon>
        <taxon>Tracheophyta</taxon>
        <taxon>Spermatophyta</taxon>
        <taxon>Magnoliopsida</taxon>
        <taxon>eudicotyledons</taxon>
        <taxon>Gunneridae</taxon>
        <taxon>Pentapetalae</taxon>
        <taxon>rosids</taxon>
        <taxon>malvids</taxon>
        <taxon>Brassicales</taxon>
        <taxon>Brassicaceae</taxon>
        <taxon>Brassiceae</taxon>
        <taxon>Brassica</taxon>
    </lineage>
</organism>
<feature type="region of interest" description="Disordered" evidence="1">
    <location>
        <begin position="1"/>
        <end position="24"/>
    </location>
</feature>
<evidence type="ECO:0000256" key="1">
    <source>
        <dbReference type="SAM" id="MobiDB-lite"/>
    </source>
</evidence>
<evidence type="ECO:0000313" key="2">
    <source>
        <dbReference type="EMBL" id="KAF3570887.1"/>
    </source>
</evidence>
<comment type="caution">
    <text evidence="2">The sequence shown here is derived from an EMBL/GenBank/DDBJ whole genome shotgun (WGS) entry which is preliminary data.</text>
</comment>
<evidence type="ECO:0000313" key="3">
    <source>
        <dbReference type="Proteomes" id="UP000712600"/>
    </source>
</evidence>